<gene>
    <name evidence="1" type="ORF">ACFQ13_02505</name>
</gene>
<reference evidence="2" key="1">
    <citation type="journal article" date="2019" name="Int. J. Syst. Evol. Microbiol.">
        <title>The Global Catalogue of Microorganisms (GCM) 10K type strain sequencing project: providing services to taxonomists for standard genome sequencing and annotation.</title>
        <authorList>
            <consortium name="The Broad Institute Genomics Platform"/>
            <consortium name="The Broad Institute Genome Sequencing Center for Infectious Disease"/>
            <person name="Wu L."/>
            <person name="Ma J."/>
        </authorList>
    </citation>
    <scope>NUCLEOTIDE SEQUENCE [LARGE SCALE GENOMIC DNA]</scope>
    <source>
        <strain evidence="2">CCUG 56098</strain>
    </source>
</reference>
<organism evidence="1 2">
    <name type="scientific">Winogradskyella rapida</name>
    <dbReference type="NCBI Taxonomy" id="549701"/>
    <lineage>
        <taxon>Bacteria</taxon>
        <taxon>Pseudomonadati</taxon>
        <taxon>Bacteroidota</taxon>
        <taxon>Flavobacteriia</taxon>
        <taxon>Flavobacteriales</taxon>
        <taxon>Flavobacteriaceae</taxon>
        <taxon>Winogradskyella</taxon>
    </lineage>
</organism>
<dbReference type="Proteomes" id="UP001597086">
    <property type="component" value="Unassembled WGS sequence"/>
</dbReference>
<sequence length="64" mass="6745">MTLKTKGTELHEQQILEAINEISTTSAMASLVIAKHTNINKTNAVLIGVGASLLVTGLVKALED</sequence>
<accession>A0ABW3KNH0</accession>
<protein>
    <submittedName>
        <fullName evidence="1">Uncharacterized protein</fullName>
    </submittedName>
</protein>
<comment type="caution">
    <text evidence="1">The sequence shown here is derived from an EMBL/GenBank/DDBJ whole genome shotgun (WGS) entry which is preliminary data.</text>
</comment>
<evidence type="ECO:0000313" key="1">
    <source>
        <dbReference type="EMBL" id="MFD1014781.1"/>
    </source>
</evidence>
<proteinExistence type="predicted"/>
<name>A0ABW3KNH0_9FLAO</name>
<keyword evidence="2" id="KW-1185">Reference proteome</keyword>
<dbReference type="EMBL" id="JBHTKM010000010">
    <property type="protein sequence ID" value="MFD1014781.1"/>
    <property type="molecule type" value="Genomic_DNA"/>
</dbReference>
<evidence type="ECO:0000313" key="2">
    <source>
        <dbReference type="Proteomes" id="UP001597086"/>
    </source>
</evidence>
<dbReference type="RefSeq" id="WP_386113654.1">
    <property type="nucleotide sequence ID" value="NZ_JBHTKM010000010.1"/>
</dbReference>